<gene>
    <name evidence="4" type="ORF">SAMN05216195_102665</name>
</gene>
<dbReference type="AlphaFoldDB" id="A0A1H9GTR8"/>
<dbReference type="Pfam" id="PF03861">
    <property type="entry name" value="ANTAR"/>
    <property type="match status" value="1"/>
</dbReference>
<dbReference type="PIRSF" id="PIRSF036625">
    <property type="entry name" value="GAF_ANTAR"/>
    <property type="match status" value="1"/>
</dbReference>
<protein>
    <submittedName>
        <fullName evidence="4">ANTAR domain-containing protein</fullName>
    </submittedName>
</protein>
<dbReference type="Gene3D" id="1.10.10.10">
    <property type="entry name" value="Winged helix-like DNA-binding domain superfamily/Winged helix DNA-binding domain"/>
    <property type="match status" value="1"/>
</dbReference>
<keyword evidence="5" id="KW-1185">Reference proteome</keyword>
<name>A0A1H9GTR8_9PSEU</name>
<dbReference type="InterPro" id="IPR036388">
    <property type="entry name" value="WH-like_DNA-bd_sf"/>
</dbReference>
<evidence type="ECO:0000259" key="3">
    <source>
        <dbReference type="PROSITE" id="PS50921"/>
    </source>
</evidence>
<evidence type="ECO:0000313" key="5">
    <source>
        <dbReference type="Proteomes" id="UP000199028"/>
    </source>
</evidence>
<proteinExistence type="predicted"/>
<evidence type="ECO:0000313" key="4">
    <source>
        <dbReference type="EMBL" id="SEQ53399.1"/>
    </source>
</evidence>
<sequence length="236" mass="25010">MLDGQRRERLKRAVEEFTSEASGRTGLAQALCAACLHVLPGVDAAALTLRGSARAEEMVGASDEWAARLEEIQYTLGEGPGVVAFRDAAPVLVADLGSDGVRWPGFDAAAAAQGLAAMFAFPLQVGGIRLGTLDLYRRRPGGLTAAVVADAAILADVATCALLEQNDSADEDDQLRMTLSYQDVNMATGMLAAKLKISLEDAFARLRAHAFSSGRSVLDVARDLLELRIPLDRLAD</sequence>
<dbReference type="Proteomes" id="UP000199028">
    <property type="component" value="Unassembled WGS sequence"/>
</dbReference>
<feature type="domain" description="ANTAR" evidence="3">
    <location>
        <begin position="164"/>
        <end position="225"/>
    </location>
</feature>
<dbReference type="PROSITE" id="PS50921">
    <property type="entry name" value="ANTAR"/>
    <property type="match status" value="1"/>
</dbReference>
<dbReference type="GO" id="GO:0003723">
    <property type="term" value="F:RNA binding"/>
    <property type="evidence" value="ECO:0007669"/>
    <property type="project" value="InterPro"/>
</dbReference>
<keyword evidence="1" id="KW-0805">Transcription regulation</keyword>
<keyword evidence="2" id="KW-0804">Transcription</keyword>
<dbReference type="InterPro" id="IPR005561">
    <property type="entry name" value="ANTAR"/>
</dbReference>
<dbReference type="EMBL" id="FOFT01000002">
    <property type="protein sequence ID" value="SEQ53399.1"/>
    <property type="molecule type" value="Genomic_DNA"/>
</dbReference>
<dbReference type="SMART" id="SM01012">
    <property type="entry name" value="ANTAR"/>
    <property type="match status" value="1"/>
</dbReference>
<organism evidence="4 5">
    <name type="scientific">Lentzea flaviverrucosa</name>
    <dbReference type="NCBI Taxonomy" id="200379"/>
    <lineage>
        <taxon>Bacteria</taxon>
        <taxon>Bacillati</taxon>
        <taxon>Actinomycetota</taxon>
        <taxon>Actinomycetes</taxon>
        <taxon>Pseudonocardiales</taxon>
        <taxon>Pseudonocardiaceae</taxon>
        <taxon>Lentzea</taxon>
    </lineage>
</organism>
<dbReference type="SUPFAM" id="SSF55781">
    <property type="entry name" value="GAF domain-like"/>
    <property type="match status" value="1"/>
</dbReference>
<accession>A0A1H9GTR8</accession>
<dbReference type="InterPro" id="IPR012074">
    <property type="entry name" value="GAF_ANTAR"/>
</dbReference>
<evidence type="ECO:0000256" key="2">
    <source>
        <dbReference type="ARBA" id="ARBA00023163"/>
    </source>
</evidence>
<dbReference type="RefSeq" id="WP_177224512.1">
    <property type="nucleotide sequence ID" value="NZ_FOFT01000002.1"/>
</dbReference>
<dbReference type="Gene3D" id="3.30.450.40">
    <property type="match status" value="1"/>
</dbReference>
<dbReference type="InterPro" id="IPR029016">
    <property type="entry name" value="GAF-like_dom_sf"/>
</dbReference>
<reference evidence="5" key="1">
    <citation type="submission" date="2016-10" db="EMBL/GenBank/DDBJ databases">
        <authorList>
            <person name="Varghese N."/>
            <person name="Submissions S."/>
        </authorList>
    </citation>
    <scope>NUCLEOTIDE SEQUENCE [LARGE SCALE GENOMIC DNA]</scope>
    <source>
        <strain evidence="5">CGMCC 4.578</strain>
    </source>
</reference>
<evidence type="ECO:0000256" key="1">
    <source>
        <dbReference type="ARBA" id="ARBA00023015"/>
    </source>
</evidence>